<evidence type="ECO:0000256" key="12">
    <source>
        <dbReference type="ARBA" id="ARBA00023012"/>
    </source>
</evidence>
<keyword evidence="10" id="KW-0067">ATP-binding</keyword>
<feature type="domain" description="HAMP" evidence="17">
    <location>
        <begin position="163"/>
        <end position="215"/>
    </location>
</feature>
<keyword evidence="13 15" id="KW-0472">Membrane</keyword>
<reference evidence="18 19" key="1">
    <citation type="submission" date="2020-08" db="EMBL/GenBank/DDBJ databases">
        <title>Cohnella phylogeny.</title>
        <authorList>
            <person name="Dunlap C."/>
        </authorList>
    </citation>
    <scope>NUCLEOTIDE SEQUENCE [LARGE SCALE GENOMIC DNA]</scope>
    <source>
        <strain evidence="18 19">DSM 25241</strain>
    </source>
</reference>
<dbReference type="Pfam" id="PF00512">
    <property type="entry name" value="HisKA"/>
    <property type="match status" value="1"/>
</dbReference>
<evidence type="ECO:0000256" key="3">
    <source>
        <dbReference type="ARBA" id="ARBA00012438"/>
    </source>
</evidence>
<keyword evidence="19" id="KW-1185">Reference proteome</keyword>
<comment type="caution">
    <text evidence="18">The sequence shown here is derived from an EMBL/GenBank/DDBJ whole genome shotgun (WGS) entry which is preliminary data.</text>
</comment>
<evidence type="ECO:0000259" key="17">
    <source>
        <dbReference type="PROSITE" id="PS50885"/>
    </source>
</evidence>
<dbReference type="InterPro" id="IPR003660">
    <property type="entry name" value="HAMP_dom"/>
</dbReference>
<evidence type="ECO:0000256" key="9">
    <source>
        <dbReference type="ARBA" id="ARBA00022777"/>
    </source>
</evidence>
<dbReference type="InterPro" id="IPR003661">
    <property type="entry name" value="HisK_dim/P_dom"/>
</dbReference>
<evidence type="ECO:0000256" key="4">
    <source>
        <dbReference type="ARBA" id="ARBA00022475"/>
    </source>
</evidence>
<dbReference type="PROSITE" id="PS50109">
    <property type="entry name" value="HIS_KIN"/>
    <property type="match status" value="1"/>
</dbReference>
<keyword evidence="14" id="KW-0175">Coiled coil</keyword>
<comment type="catalytic activity">
    <reaction evidence="1">
        <text>ATP + protein L-histidine = ADP + protein N-phospho-L-histidine.</text>
        <dbReference type="EC" id="2.7.13.3"/>
    </reaction>
</comment>
<evidence type="ECO:0000256" key="11">
    <source>
        <dbReference type="ARBA" id="ARBA00022989"/>
    </source>
</evidence>
<dbReference type="Pfam" id="PF02518">
    <property type="entry name" value="HATPase_c"/>
    <property type="match status" value="1"/>
</dbReference>
<evidence type="ECO:0000256" key="1">
    <source>
        <dbReference type="ARBA" id="ARBA00000085"/>
    </source>
</evidence>
<dbReference type="Gene3D" id="1.10.287.130">
    <property type="match status" value="1"/>
</dbReference>
<keyword evidence="4" id="KW-1003">Cell membrane</keyword>
<dbReference type="RefSeq" id="WP_185123394.1">
    <property type="nucleotide sequence ID" value="NZ_JACJVQ010000029.1"/>
</dbReference>
<evidence type="ECO:0000256" key="15">
    <source>
        <dbReference type="SAM" id="Phobius"/>
    </source>
</evidence>
<protein>
    <recommendedName>
        <fullName evidence="3">histidine kinase</fullName>
        <ecNumber evidence="3">2.7.13.3</ecNumber>
    </recommendedName>
</protein>
<organism evidence="18 19">
    <name type="scientific">Cohnella thailandensis</name>
    <dbReference type="NCBI Taxonomy" id="557557"/>
    <lineage>
        <taxon>Bacteria</taxon>
        <taxon>Bacillati</taxon>
        <taxon>Bacillota</taxon>
        <taxon>Bacilli</taxon>
        <taxon>Bacillales</taxon>
        <taxon>Paenibacillaceae</taxon>
        <taxon>Cohnella</taxon>
    </lineage>
</organism>
<dbReference type="Gene3D" id="3.30.565.10">
    <property type="entry name" value="Histidine kinase-like ATPase, C-terminal domain"/>
    <property type="match status" value="1"/>
</dbReference>
<keyword evidence="6" id="KW-0808">Transferase</keyword>
<keyword evidence="9 18" id="KW-0418">Kinase</keyword>
<evidence type="ECO:0000256" key="6">
    <source>
        <dbReference type="ARBA" id="ARBA00022679"/>
    </source>
</evidence>
<dbReference type="CDD" id="cd06225">
    <property type="entry name" value="HAMP"/>
    <property type="match status" value="1"/>
</dbReference>
<keyword evidence="8" id="KW-0547">Nucleotide-binding</keyword>
<dbReference type="EMBL" id="JACJVQ010000029">
    <property type="protein sequence ID" value="MBB6638185.1"/>
    <property type="molecule type" value="Genomic_DNA"/>
</dbReference>
<dbReference type="GO" id="GO:0000155">
    <property type="term" value="F:phosphorelay sensor kinase activity"/>
    <property type="evidence" value="ECO:0007669"/>
    <property type="project" value="InterPro"/>
</dbReference>
<dbReference type="PANTHER" id="PTHR45528:SF1">
    <property type="entry name" value="SENSOR HISTIDINE KINASE CPXA"/>
    <property type="match status" value="1"/>
</dbReference>
<feature type="transmembrane region" description="Helical" evidence="15">
    <location>
        <begin position="142"/>
        <end position="165"/>
    </location>
</feature>
<comment type="subcellular location">
    <subcellularLocation>
        <location evidence="2">Cell membrane</location>
        <topology evidence="2">Multi-pass membrane protein</topology>
    </subcellularLocation>
</comment>
<evidence type="ECO:0000256" key="13">
    <source>
        <dbReference type="ARBA" id="ARBA00023136"/>
    </source>
</evidence>
<proteinExistence type="predicted"/>
<evidence type="ECO:0000313" key="18">
    <source>
        <dbReference type="EMBL" id="MBB6638185.1"/>
    </source>
</evidence>
<feature type="coiled-coil region" evidence="14">
    <location>
        <begin position="31"/>
        <end position="58"/>
    </location>
</feature>
<evidence type="ECO:0000256" key="5">
    <source>
        <dbReference type="ARBA" id="ARBA00022553"/>
    </source>
</evidence>
<dbReference type="InterPro" id="IPR050398">
    <property type="entry name" value="HssS/ArlS-like"/>
</dbReference>
<keyword evidence="7 15" id="KW-0812">Transmembrane</keyword>
<dbReference type="SMART" id="SM00387">
    <property type="entry name" value="HATPase_c"/>
    <property type="match status" value="1"/>
</dbReference>
<dbReference type="InterPro" id="IPR036890">
    <property type="entry name" value="HATPase_C_sf"/>
</dbReference>
<dbReference type="PANTHER" id="PTHR45528">
    <property type="entry name" value="SENSOR HISTIDINE KINASE CPXA"/>
    <property type="match status" value="1"/>
</dbReference>
<dbReference type="GO" id="GO:0005524">
    <property type="term" value="F:ATP binding"/>
    <property type="evidence" value="ECO:0007669"/>
    <property type="project" value="UniProtKB-KW"/>
</dbReference>
<sequence length="442" mass="49716">MKLKVRLPIMFSILVIGLTALIAVYIKTYVIESIFSNVQELREERQAADESIRQEAEKLYPDIEAIKKYVRGLNDQEKLTVGLYDTGFRPIGEDPWAADGEECLDRQWHQVKNAEGETVLLLGILNSVGPDDVELGPAFEQVFIVLLLCLSVIFVGLCFHFHYLITKPIQRLNNRLGGIQSVPYSRPLAVSRKDEIGELYRHVGEMEVRLLQSSKEQNDMIAAIAHDIKTPLTSVNGFVELLLTKDSLTERDRRDYLSLIEKKSHHLTELIQEFSAFTKNEAQLADIALRPVNFKRFFESTAVEYEEELAGLHLSLTWSHTLSGSETFLGHEPMLRRVFANLVSNSVRYGGREELSIRLRGFVRNEDAVMELEDNGVGVPEMHLDALFQKFYTVDPSRQIAAGGTGLGLASCKSILERHGGTIEAFKSSLGGLGIRIRIPTS</sequence>
<dbReference type="GO" id="GO:0005886">
    <property type="term" value="C:plasma membrane"/>
    <property type="evidence" value="ECO:0007669"/>
    <property type="project" value="UniProtKB-SubCell"/>
</dbReference>
<dbReference type="SUPFAM" id="SSF158472">
    <property type="entry name" value="HAMP domain-like"/>
    <property type="match status" value="1"/>
</dbReference>
<evidence type="ECO:0000256" key="10">
    <source>
        <dbReference type="ARBA" id="ARBA00022840"/>
    </source>
</evidence>
<dbReference type="Gene3D" id="6.10.340.10">
    <property type="match status" value="1"/>
</dbReference>
<dbReference type="InterPro" id="IPR036097">
    <property type="entry name" value="HisK_dim/P_sf"/>
</dbReference>
<keyword evidence="5" id="KW-0597">Phosphoprotein</keyword>
<dbReference type="SUPFAM" id="SSF47384">
    <property type="entry name" value="Homodimeric domain of signal transducing histidine kinase"/>
    <property type="match status" value="1"/>
</dbReference>
<dbReference type="PROSITE" id="PS50885">
    <property type="entry name" value="HAMP"/>
    <property type="match status" value="1"/>
</dbReference>
<dbReference type="CDD" id="cd00075">
    <property type="entry name" value="HATPase"/>
    <property type="match status" value="1"/>
</dbReference>
<evidence type="ECO:0000256" key="14">
    <source>
        <dbReference type="SAM" id="Coils"/>
    </source>
</evidence>
<evidence type="ECO:0000313" key="19">
    <source>
        <dbReference type="Proteomes" id="UP000535838"/>
    </source>
</evidence>
<dbReference type="SMART" id="SM00388">
    <property type="entry name" value="HisKA"/>
    <property type="match status" value="1"/>
</dbReference>
<dbReference type="SUPFAM" id="SSF55874">
    <property type="entry name" value="ATPase domain of HSP90 chaperone/DNA topoisomerase II/histidine kinase"/>
    <property type="match status" value="1"/>
</dbReference>
<feature type="domain" description="Histidine kinase" evidence="16">
    <location>
        <begin position="223"/>
        <end position="442"/>
    </location>
</feature>
<dbReference type="InterPro" id="IPR005467">
    <property type="entry name" value="His_kinase_dom"/>
</dbReference>
<dbReference type="InterPro" id="IPR003594">
    <property type="entry name" value="HATPase_dom"/>
</dbReference>
<dbReference type="EC" id="2.7.13.3" evidence="3"/>
<dbReference type="InterPro" id="IPR004358">
    <property type="entry name" value="Sig_transdc_His_kin-like_C"/>
</dbReference>
<dbReference type="AlphaFoldDB" id="A0A841T668"/>
<evidence type="ECO:0000259" key="16">
    <source>
        <dbReference type="PROSITE" id="PS50109"/>
    </source>
</evidence>
<accession>A0A841T668</accession>
<evidence type="ECO:0000256" key="7">
    <source>
        <dbReference type="ARBA" id="ARBA00022692"/>
    </source>
</evidence>
<keyword evidence="11 15" id="KW-1133">Transmembrane helix</keyword>
<dbReference type="Proteomes" id="UP000535838">
    <property type="component" value="Unassembled WGS sequence"/>
</dbReference>
<dbReference type="CDD" id="cd00082">
    <property type="entry name" value="HisKA"/>
    <property type="match status" value="1"/>
</dbReference>
<evidence type="ECO:0000256" key="2">
    <source>
        <dbReference type="ARBA" id="ARBA00004651"/>
    </source>
</evidence>
<dbReference type="PRINTS" id="PR00344">
    <property type="entry name" value="BCTRLSENSOR"/>
</dbReference>
<evidence type="ECO:0000256" key="8">
    <source>
        <dbReference type="ARBA" id="ARBA00022741"/>
    </source>
</evidence>
<name>A0A841T668_9BACL</name>
<feature type="transmembrane region" description="Helical" evidence="15">
    <location>
        <begin position="7"/>
        <end position="26"/>
    </location>
</feature>
<gene>
    <name evidence="18" type="ORF">H7B67_28980</name>
</gene>
<keyword evidence="12" id="KW-0902">Two-component regulatory system</keyword>